<protein>
    <submittedName>
        <fullName evidence="2">Uncharacterized protein</fullName>
    </submittedName>
</protein>
<name>A0A845HSD0_9BURK</name>
<feature type="signal peptide" evidence="1">
    <location>
        <begin position="1"/>
        <end position="23"/>
    </location>
</feature>
<gene>
    <name evidence="2" type="ORF">GTP81_27055</name>
</gene>
<keyword evidence="1" id="KW-0732">Signal</keyword>
<dbReference type="Proteomes" id="UP000484875">
    <property type="component" value="Unassembled WGS sequence"/>
</dbReference>
<organism evidence="2 3">
    <name type="scientific">Duganella vulcania</name>
    <dbReference type="NCBI Taxonomy" id="2692166"/>
    <lineage>
        <taxon>Bacteria</taxon>
        <taxon>Pseudomonadati</taxon>
        <taxon>Pseudomonadota</taxon>
        <taxon>Betaproteobacteria</taxon>
        <taxon>Burkholderiales</taxon>
        <taxon>Oxalobacteraceae</taxon>
        <taxon>Telluria group</taxon>
        <taxon>Duganella</taxon>
    </lineage>
</organism>
<accession>A0A845HSD0</accession>
<dbReference type="AlphaFoldDB" id="A0A845HSD0"/>
<comment type="caution">
    <text evidence="2">The sequence shown here is derived from an EMBL/GenBank/DDBJ whole genome shotgun (WGS) entry which is preliminary data.</text>
</comment>
<feature type="chain" id="PRO_5032560597" evidence="1">
    <location>
        <begin position="24"/>
        <end position="428"/>
    </location>
</feature>
<reference evidence="2 3" key="1">
    <citation type="submission" date="2019-12" db="EMBL/GenBank/DDBJ databases">
        <title>Novel species isolated from a subtropical stream in China.</title>
        <authorList>
            <person name="Lu H."/>
        </authorList>
    </citation>
    <scope>NUCLEOTIDE SEQUENCE [LARGE SCALE GENOMIC DNA]</scope>
    <source>
        <strain evidence="2 3">FT107W</strain>
    </source>
</reference>
<evidence type="ECO:0000256" key="1">
    <source>
        <dbReference type="SAM" id="SignalP"/>
    </source>
</evidence>
<dbReference type="EMBL" id="WWCV01000074">
    <property type="protein sequence ID" value="MYN20405.1"/>
    <property type="molecule type" value="Genomic_DNA"/>
</dbReference>
<evidence type="ECO:0000313" key="3">
    <source>
        <dbReference type="Proteomes" id="UP000484875"/>
    </source>
</evidence>
<dbReference type="RefSeq" id="WP_161092731.1">
    <property type="nucleotide sequence ID" value="NZ_WWCV01000074.1"/>
</dbReference>
<evidence type="ECO:0000313" key="2">
    <source>
        <dbReference type="EMBL" id="MYN20405.1"/>
    </source>
</evidence>
<keyword evidence="3" id="KW-1185">Reference proteome</keyword>
<sequence>MMIKEATRFQLSAIGLACMALLAGCGGGGGGGGGSGGAVQTIAFDFPGGAVVGVPPAVATTKLVATASSGGPITFTSNTPTVCTVSGDTVSLLVAGECSVTATQPGYQGYAAASHSQIFVIPKRPQMVVFRNPGWQALDAQPVTLAAATNTGQPVVFTTSTPAVCSVSGTSLSKLANGLCVVTAKQDGSDIFAAAATVKNIPIGTEQAAAVPFLTGYKDTSQTKELGTVSPYSGSSVDGWYCGSNWCGSSVSSDGASFTYFYNIQPKDPAGIGAYWGIKLFAGTLTELAKNGDTLTGVRIDAQAAVKFNMAMNSEWFSTSNNAVNVDLALGHFALKGKDKEACNVTLRAVVKPTAAAATDYSVSLRDKFTINESCGLTGLDLWNELQDYPISKVEFSAAGVNTSVSTPGAAALTFTTKLTLTGAITFQ</sequence>
<proteinExistence type="predicted"/>
<dbReference type="PROSITE" id="PS51257">
    <property type="entry name" value="PROKAR_LIPOPROTEIN"/>
    <property type="match status" value="1"/>
</dbReference>